<keyword evidence="2" id="KW-1015">Disulfide bond</keyword>
<evidence type="ECO:0000256" key="2">
    <source>
        <dbReference type="ARBA" id="ARBA00023157"/>
    </source>
</evidence>
<dbReference type="AlphaFoldDB" id="A0AB34G5E6"/>
<dbReference type="Pfam" id="PF01083">
    <property type="entry name" value="Cutinase"/>
    <property type="match status" value="1"/>
</dbReference>
<dbReference type="Gene3D" id="3.40.50.1820">
    <property type="entry name" value="alpha/beta hydrolase"/>
    <property type="match status" value="1"/>
</dbReference>
<dbReference type="InterPro" id="IPR000675">
    <property type="entry name" value="Cutinase/axe"/>
</dbReference>
<accession>A0AB34G5E6</accession>
<feature type="region of interest" description="Disordered" evidence="3">
    <location>
        <begin position="39"/>
        <end position="68"/>
    </location>
</feature>
<evidence type="ECO:0000256" key="3">
    <source>
        <dbReference type="SAM" id="MobiDB-lite"/>
    </source>
</evidence>
<sequence length="408" mass="40640">MFRLAGWGWAGLGCDTPPSAPGREAPKAAAFAARCIIARPPPREGPGGGGGQARIAGQPRRRPCPRGCRSLGSLPRLAGLGNYTATSVHTSTTPTKMRTASTLAALLLAGGIASAAPSGSGNSTTTTCAKGLYVLVARGTTEPQGAGVTGQLANNITAKIPGSKVEALVYPATFTDPAYQDSVAAGVKSMQVLVNRYLDACPDGKVAIMGYSQGAHVGMDAVCGGSGGIFDAARALPKPDVEKNVVAMVFFGDPTHVANVTYDKGTSIKNGLFERSNASVTTCKQYSDRLVSYCDTGDVYCDGGSNKKVHGGYVGKYGDEVVKYVVDKYNAATGGGNSTSSATGTATATTAAPTGSGSATATGSGGASATGSGTPTPTHTGAAAGLSVGAGAYVAPLVVMGAAAWAAL</sequence>
<comment type="caution">
    <text evidence="4">The sequence shown here is derived from an EMBL/GenBank/DDBJ whole genome shotgun (WGS) entry which is preliminary data.</text>
</comment>
<feature type="compositionally biased region" description="Low complexity" evidence="3">
    <location>
        <begin position="338"/>
        <end position="362"/>
    </location>
</feature>
<dbReference type="GO" id="GO:0052689">
    <property type="term" value="F:carboxylic ester hydrolase activity"/>
    <property type="evidence" value="ECO:0007669"/>
    <property type="project" value="UniProtKB-ARBA"/>
</dbReference>
<dbReference type="SMART" id="SM01110">
    <property type="entry name" value="Cutinase"/>
    <property type="match status" value="1"/>
</dbReference>
<dbReference type="EMBL" id="JAQHRD010000001">
    <property type="protein sequence ID" value="KAJ6445440.1"/>
    <property type="molecule type" value="Genomic_DNA"/>
</dbReference>
<keyword evidence="1" id="KW-0378">Hydrolase</keyword>
<feature type="compositionally biased region" description="Low complexity" evidence="3">
    <location>
        <begin position="369"/>
        <end position="378"/>
    </location>
</feature>
<evidence type="ECO:0000256" key="1">
    <source>
        <dbReference type="ARBA" id="ARBA00022801"/>
    </source>
</evidence>
<proteinExistence type="predicted"/>
<evidence type="ECO:0000313" key="5">
    <source>
        <dbReference type="Proteomes" id="UP001163105"/>
    </source>
</evidence>
<dbReference type="Proteomes" id="UP001163105">
    <property type="component" value="Unassembled WGS sequence"/>
</dbReference>
<evidence type="ECO:0000313" key="4">
    <source>
        <dbReference type="EMBL" id="KAJ6445440.1"/>
    </source>
</evidence>
<dbReference type="PANTHER" id="PTHR33630:SF9">
    <property type="entry name" value="CUTINASE 4"/>
    <property type="match status" value="1"/>
</dbReference>
<dbReference type="SUPFAM" id="SSF53474">
    <property type="entry name" value="alpha/beta-Hydrolases"/>
    <property type="match status" value="1"/>
</dbReference>
<organism evidence="4 5">
    <name type="scientific">Purpureocillium lavendulum</name>
    <dbReference type="NCBI Taxonomy" id="1247861"/>
    <lineage>
        <taxon>Eukaryota</taxon>
        <taxon>Fungi</taxon>
        <taxon>Dikarya</taxon>
        <taxon>Ascomycota</taxon>
        <taxon>Pezizomycotina</taxon>
        <taxon>Sordariomycetes</taxon>
        <taxon>Hypocreomycetidae</taxon>
        <taxon>Hypocreales</taxon>
        <taxon>Ophiocordycipitaceae</taxon>
        <taxon>Purpureocillium</taxon>
    </lineage>
</organism>
<keyword evidence="5" id="KW-1185">Reference proteome</keyword>
<reference evidence="4" key="1">
    <citation type="submission" date="2023-01" db="EMBL/GenBank/DDBJ databases">
        <title>The growth and conidiation of Purpureocillium lavendulum are regulated by nitrogen source and histone H3K14 acetylation.</title>
        <authorList>
            <person name="Tang P."/>
            <person name="Han J."/>
            <person name="Zhang C."/>
            <person name="Tang P."/>
            <person name="Qi F."/>
            <person name="Zhang K."/>
            <person name="Liang L."/>
        </authorList>
    </citation>
    <scope>NUCLEOTIDE SEQUENCE</scope>
    <source>
        <strain evidence="4">YMF1.00683</strain>
    </source>
</reference>
<dbReference type="PANTHER" id="PTHR33630">
    <property type="entry name" value="CUTINASE RV1984C-RELATED-RELATED"/>
    <property type="match status" value="1"/>
</dbReference>
<protein>
    <submittedName>
        <fullName evidence="4">Carbohydrate esterase family 5 protein</fullName>
    </submittedName>
</protein>
<feature type="region of interest" description="Disordered" evidence="3">
    <location>
        <begin position="335"/>
        <end position="378"/>
    </location>
</feature>
<gene>
    <name evidence="4" type="primary">AXE1</name>
    <name evidence="4" type="ORF">O9K51_00201</name>
</gene>
<dbReference type="InterPro" id="IPR029058">
    <property type="entry name" value="AB_hydrolase_fold"/>
</dbReference>
<name>A0AB34G5E6_9HYPO</name>